<feature type="region of interest" description="Disordered" evidence="1">
    <location>
        <begin position="1"/>
        <end position="28"/>
    </location>
</feature>
<dbReference type="OrthoDB" id="3270336at2759"/>
<organism evidence="2 3">
    <name type="scientific">Hypholoma sublateritium (strain FD-334 SS-4)</name>
    <dbReference type="NCBI Taxonomy" id="945553"/>
    <lineage>
        <taxon>Eukaryota</taxon>
        <taxon>Fungi</taxon>
        <taxon>Dikarya</taxon>
        <taxon>Basidiomycota</taxon>
        <taxon>Agaricomycotina</taxon>
        <taxon>Agaricomycetes</taxon>
        <taxon>Agaricomycetidae</taxon>
        <taxon>Agaricales</taxon>
        <taxon>Agaricineae</taxon>
        <taxon>Strophariaceae</taxon>
        <taxon>Hypholoma</taxon>
    </lineage>
</organism>
<reference evidence="3" key="1">
    <citation type="submission" date="2014-04" db="EMBL/GenBank/DDBJ databases">
        <title>Evolutionary Origins and Diversification of the Mycorrhizal Mutualists.</title>
        <authorList>
            <consortium name="DOE Joint Genome Institute"/>
            <consortium name="Mycorrhizal Genomics Consortium"/>
            <person name="Kohler A."/>
            <person name="Kuo A."/>
            <person name="Nagy L.G."/>
            <person name="Floudas D."/>
            <person name="Copeland A."/>
            <person name="Barry K.W."/>
            <person name="Cichocki N."/>
            <person name="Veneault-Fourrey C."/>
            <person name="LaButti K."/>
            <person name="Lindquist E.A."/>
            <person name="Lipzen A."/>
            <person name="Lundell T."/>
            <person name="Morin E."/>
            <person name="Murat C."/>
            <person name="Riley R."/>
            <person name="Ohm R."/>
            <person name="Sun H."/>
            <person name="Tunlid A."/>
            <person name="Henrissat B."/>
            <person name="Grigoriev I.V."/>
            <person name="Hibbett D.S."/>
            <person name="Martin F."/>
        </authorList>
    </citation>
    <scope>NUCLEOTIDE SEQUENCE [LARGE SCALE GENOMIC DNA]</scope>
    <source>
        <strain evidence="3">FD-334 SS-4</strain>
    </source>
</reference>
<accession>A0A0D2MLQ8</accession>
<protein>
    <submittedName>
        <fullName evidence="2">Uncharacterized protein</fullName>
    </submittedName>
</protein>
<gene>
    <name evidence="2" type="ORF">HYPSUDRAFT_200342</name>
</gene>
<evidence type="ECO:0000313" key="3">
    <source>
        <dbReference type="Proteomes" id="UP000054270"/>
    </source>
</evidence>
<dbReference type="EMBL" id="KN817535">
    <property type="protein sequence ID" value="KJA24793.1"/>
    <property type="molecule type" value="Genomic_DNA"/>
</dbReference>
<feature type="region of interest" description="Disordered" evidence="1">
    <location>
        <begin position="627"/>
        <end position="682"/>
    </location>
</feature>
<sequence>MDVKYMEAHPFQSAHPPAPVKREPLADTLPDNTTLSIAESVAQPALEALESDSETEDETDSNEYIDNIIRDINALVARLRSSRDFERARRRNREKDLARANRRLALLDGQRSSRPTQMPYDQEPPVDWSRGRVFVRNGTIFCSPNSQRTVFMPDESLAHTSPFHAVNNPNPPDIQLFQPVWWDWSHGWLAFVPLSPSFLALPFKVLSWKPRILEHLIFNGERRFQVHCEDSMPWFQCQQQLKRMADELRMHFHIPGNLPPLPLSFGLDLMHKSRNDAEKAVDNCRRWFVVWMGYLSYAIAQTSRPEYLKPVSGPLPCWYEHLATKNFGAAWLDGLSRSTVGAFDTRTTRSGVILNIKTNDHHQPPVQWFLAHNIPCWYALTKQTEEYMNADPFLRRLIPPFAMVQAVLTDLLAESRLPLIWVIIHGYGAWDWAEYTNQARSLLDMQRSPTMIGQLLSEQLGTVHPNTNWELVDPTKREETLVKLKGFLSERENNILSQIKADEVTLAEGMVDRELFDGASTTLFKHWTDFFAKRAAREEELLKAESSKDRQARLARERNPPTKKCQMYLWSKVQTTGGESLYARTLQPKRDHSSLVTTYCPAQTKFYARKGDWDFFEEFDLEERQPYDDLLDPDSEPDLPHNNPPPEREERAPSPLRPNADLSVPTAVPGRSPSPILQQDEEPIPEAFYLKATVDDYSPESPTPRPEEMDTVADSDTLPEEMIMSETRILERVYWQFGFVPPLGKEYPPAPLQWSEVLHMLGHVGEDPVSPSDKLALQAFFYALVRKEAIPEDLDDLSTNNRSYLLGRIGLQSFSVLGKYFVFWGLHSATTDWLLGVDSAAAVLYILRVLASADRTFTSLTLGHLLVQNGVRFYTFLQLPHGVHYGLEAPFKPAAYRRNGYNFTAQDFEEALLETRALVRTHQGRAALLRGGIIGRIAREFLDTDDVLDGPSLEATYCRHGLCVNAEDGEHELWDDDLTENEIATICGTYLMYTGSGEQTTKVSWFPPPHTVETSSYDSVEWTPKAEALFQKIFDDAKNGTFQPLNAKKWRHVFRDLKNPRVAFDNNRSRAHNFLVERKGPIGGV</sequence>
<dbReference type="Proteomes" id="UP000054270">
    <property type="component" value="Unassembled WGS sequence"/>
</dbReference>
<dbReference type="OMA" id="FRNWRSY"/>
<evidence type="ECO:0000256" key="1">
    <source>
        <dbReference type="SAM" id="MobiDB-lite"/>
    </source>
</evidence>
<name>A0A0D2MLQ8_HYPSF</name>
<evidence type="ECO:0000313" key="2">
    <source>
        <dbReference type="EMBL" id="KJA24793.1"/>
    </source>
</evidence>
<dbReference type="AlphaFoldDB" id="A0A0D2MLQ8"/>
<keyword evidence="3" id="KW-1185">Reference proteome</keyword>
<proteinExistence type="predicted"/>